<dbReference type="SUPFAM" id="SSF55874">
    <property type="entry name" value="ATPase domain of HSP90 chaperone/DNA topoisomerase II/histidine kinase"/>
    <property type="match status" value="1"/>
</dbReference>
<dbReference type="PANTHER" id="PTHR45436">
    <property type="entry name" value="SENSOR HISTIDINE KINASE YKOH"/>
    <property type="match status" value="1"/>
</dbReference>
<evidence type="ECO:0000256" key="3">
    <source>
        <dbReference type="ARBA" id="ARBA00012438"/>
    </source>
</evidence>
<comment type="catalytic activity">
    <reaction evidence="1">
        <text>ATP + protein L-histidine = ADP + protein N-phospho-L-histidine.</text>
        <dbReference type="EC" id="2.7.13.3"/>
    </reaction>
</comment>
<dbReference type="PROSITE" id="PS50109">
    <property type="entry name" value="HIS_KIN"/>
    <property type="match status" value="1"/>
</dbReference>
<dbReference type="Pfam" id="PF02518">
    <property type="entry name" value="HATPase_c"/>
    <property type="match status" value="1"/>
</dbReference>
<dbReference type="SMART" id="SM00387">
    <property type="entry name" value="HATPase_c"/>
    <property type="match status" value="1"/>
</dbReference>
<dbReference type="InterPro" id="IPR005467">
    <property type="entry name" value="His_kinase_dom"/>
</dbReference>
<keyword evidence="8 10" id="KW-1133">Transmembrane helix</keyword>
<dbReference type="InterPro" id="IPR004358">
    <property type="entry name" value="Sig_transdc_His_kin-like_C"/>
</dbReference>
<evidence type="ECO:0000313" key="12">
    <source>
        <dbReference type="EMBL" id="RXH57222.1"/>
    </source>
</evidence>
<dbReference type="SUPFAM" id="SSF47384">
    <property type="entry name" value="Homodimeric domain of signal transducing histidine kinase"/>
    <property type="match status" value="1"/>
</dbReference>
<comment type="subcellular location">
    <subcellularLocation>
        <location evidence="2">Membrane</location>
    </subcellularLocation>
</comment>
<keyword evidence="13" id="KW-1185">Reference proteome</keyword>
<gene>
    <name evidence="12" type="ORF">GRAN_0532</name>
</gene>
<sequence length="466" mass="50634">MLVLELLSAVTLIGAIVVNERHTQLHAFDATLEGTAESIMGAVQEADDEGDNVLLDLRGVRLGRDPIFRVEEDNGHLLGSKGDAPRLEGSLSTVFQNAEISGRRYRFVVLHGIRIIDPGEKGGGVRHNITIVYGSPMGHVWHEVLEAVRFFTIATALLLGLTAIIMAWLVRKGLAPLHELAFEAGRITSSAWHFNAPTRAKETVELQPLATALEAALGRLQRSFEQQRRFTNDAAHELKTDVAIVKSSLQLLSMRRRTVEEYSHGLALSLEDFTRLETTVQSMLTLARLEQSTQDFSGEAARPYCSLLDVMEDAVELGTPLAELKAVGVRLDGSANARVPIDRRDALLLCSNILINAVQHSPQGAMVRMELTMHGHKAELRVTDEGEGIAEEDKPHVFEAFYRGDPSRSRKSGGTGLGLSICKAICVRADGSIEIANLPNGGAIVTVRLPALPIESEGALSSSLKA</sequence>
<proteinExistence type="predicted"/>
<dbReference type="Proteomes" id="UP000289437">
    <property type="component" value="Unassembled WGS sequence"/>
</dbReference>
<accession>A0A4Q0T2W9</accession>
<reference evidence="12 13" key="1">
    <citation type="submission" date="2018-11" db="EMBL/GenBank/DDBJ databases">
        <authorList>
            <person name="Mardanov A.V."/>
            <person name="Ravin N.V."/>
            <person name="Dedysh S.N."/>
        </authorList>
    </citation>
    <scope>NUCLEOTIDE SEQUENCE [LARGE SCALE GENOMIC DNA]</scope>
    <source>
        <strain evidence="12 13">AF10</strain>
    </source>
</reference>
<evidence type="ECO:0000256" key="4">
    <source>
        <dbReference type="ARBA" id="ARBA00022553"/>
    </source>
</evidence>
<keyword evidence="9 10" id="KW-0472">Membrane</keyword>
<protein>
    <recommendedName>
        <fullName evidence="3">histidine kinase</fullName>
        <ecNumber evidence="3">2.7.13.3</ecNumber>
    </recommendedName>
</protein>
<dbReference type="InterPro" id="IPR003661">
    <property type="entry name" value="HisK_dim/P_dom"/>
</dbReference>
<dbReference type="InterPro" id="IPR036097">
    <property type="entry name" value="HisK_dim/P_sf"/>
</dbReference>
<dbReference type="AlphaFoldDB" id="A0A4Q0T2W9"/>
<evidence type="ECO:0000256" key="2">
    <source>
        <dbReference type="ARBA" id="ARBA00004370"/>
    </source>
</evidence>
<dbReference type="GO" id="GO:0005886">
    <property type="term" value="C:plasma membrane"/>
    <property type="evidence" value="ECO:0007669"/>
    <property type="project" value="TreeGrafter"/>
</dbReference>
<dbReference type="GO" id="GO:0000155">
    <property type="term" value="F:phosphorelay sensor kinase activity"/>
    <property type="evidence" value="ECO:0007669"/>
    <property type="project" value="InterPro"/>
</dbReference>
<feature type="transmembrane region" description="Helical" evidence="10">
    <location>
        <begin position="150"/>
        <end position="170"/>
    </location>
</feature>
<evidence type="ECO:0000256" key="10">
    <source>
        <dbReference type="SAM" id="Phobius"/>
    </source>
</evidence>
<dbReference type="InterPro" id="IPR050428">
    <property type="entry name" value="TCS_sensor_his_kinase"/>
</dbReference>
<dbReference type="Gene3D" id="3.30.565.10">
    <property type="entry name" value="Histidine kinase-like ATPase, C-terminal domain"/>
    <property type="match status" value="1"/>
</dbReference>
<evidence type="ECO:0000256" key="8">
    <source>
        <dbReference type="ARBA" id="ARBA00022989"/>
    </source>
</evidence>
<dbReference type="Gene3D" id="6.10.340.10">
    <property type="match status" value="1"/>
</dbReference>
<evidence type="ECO:0000256" key="5">
    <source>
        <dbReference type="ARBA" id="ARBA00022679"/>
    </source>
</evidence>
<dbReference type="PRINTS" id="PR00344">
    <property type="entry name" value="BCTRLSENSOR"/>
</dbReference>
<evidence type="ECO:0000256" key="7">
    <source>
        <dbReference type="ARBA" id="ARBA00022777"/>
    </source>
</evidence>
<dbReference type="EMBL" id="RDSM01000001">
    <property type="protein sequence ID" value="RXH57222.1"/>
    <property type="molecule type" value="Genomic_DNA"/>
</dbReference>
<dbReference type="InterPro" id="IPR036890">
    <property type="entry name" value="HATPase_C_sf"/>
</dbReference>
<keyword evidence="7 12" id="KW-0418">Kinase</keyword>
<evidence type="ECO:0000259" key="11">
    <source>
        <dbReference type="PROSITE" id="PS50109"/>
    </source>
</evidence>
<dbReference type="PANTHER" id="PTHR45436:SF5">
    <property type="entry name" value="SENSOR HISTIDINE KINASE TRCS"/>
    <property type="match status" value="1"/>
</dbReference>
<evidence type="ECO:0000313" key="13">
    <source>
        <dbReference type="Proteomes" id="UP000289437"/>
    </source>
</evidence>
<keyword evidence="6 10" id="KW-0812">Transmembrane</keyword>
<keyword evidence="4" id="KW-0597">Phosphoprotein</keyword>
<dbReference type="InterPro" id="IPR003594">
    <property type="entry name" value="HATPase_dom"/>
</dbReference>
<evidence type="ECO:0000256" key="6">
    <source>
        <dbReference type="ARBA" id="ARBA00022692"/>
    </source>
</evidence>
<dbReference type="CDD" id="cd00082">
    <property type="entry name" value="HisKA"/>
    <property type="match status" value="1"/>
</dbReference>
<reference evidence="13" key="2">
    <citation type="submission" date="2019-02" db="EMBL/GenBank/DDBJ databases">
        <title>Granulicella sibirica sp. nov., a psychrotolerant acidobacterium isolated from an organic soil layer in forested tundra, West Siberia.</title>
        <authorList>
            <person name="Oshkin I.Y."/>
            <person name="Kulichevskaya I.S."/>
            <person name="Rijpstra W.I.C."/>
            <person name="Sinninghe Damste J.S."/>
            <person name="Rakitin A.L."/>
            <person name="Ravin N.V."/>
            <person name="Dedysh S.N."/>
        </authorList>
    </citation>
    <scope>NUCLEOTIDE SEQUENCE [LARGE SCALE GENOMIC DNA]</scope>
    <source>
        <strain evidence="13">AF10</strain>
    </source>
</reference>
<dbReference type="Gene3D" id="1.10.287.130">
    <property type="match status" value="1"/>
</dbReference>
<name>A0A4Q0T2W9_9BACT</name>
<keyword evidence="5" id="KW-0808">Transferase</keyword>
<evidence type="ECO:0000256" key="9">
    <source>
        <dbReference type="ARBA" id="ARBA00023136"/>
    </source>
</evidence>
<comment type="caution">
    <text evidence="12">The sequence shown here is derived from an EMBL/GenBank/DDBJ whole genome shotgun (WGS) entry which is preliminary data.</text>
</comment>
<dbReference type="EC" id="2.7.13.3" evidence="3"/>
<feature type="domain" description="Histidine kinase" evidence="11">
    <location>
        <begin position="233"/>
        <end position="453"/>
    </location>
</feature>
<dbReference type="Pfam" id="PF00512">
    <property type="entry name" value="HisKA"/>
    <property type="match status" value="1"/>
</dbReference>
<evidence type="ECO:0000256" key="1">
    <source>
        <dbReference type="ARBA" id="ARBA00000085"/>
    </source>
</evidence>
<dbReference type="SMART" id="SM00388">
    <property type="entry name" value="HisKA"/>
    <property type="match status" value="1"/>
</dbReference>
<organism evidence="12 13">
    <name type="scientific">Granulicella sibirica</name>
    <dbReference type="NCBI Taxonomy" id="2479048"/>
    <lineage>
        <taxon>Bacteria</taxon>
        <taxon>Pseudomonadati</taxon>
        <taxon>Acidobacteriota</taxon>
        <taxon>Terriglobia</taxon>
        <taxon>Terriglobales</taxon>
        <taxon>Acidobacteriaceae</taxon>
        <taxon>Granulicella</taxon>
    </lineage>
</organism>